<feature type="region of interest" description="Disordered" evidence="1">
    <location>
        <begin position="737"/>
        <end position="762"/>
    </location>
</feature>
<dbReference type="AlphaFoldDB" id="A0AAW2WHT6"/>
<dbReference type="InterPro" id="IPR025452">
    <property type="entry name" value="DUF4218"/>
</dbReference>
<evidence type="ECO:0000259" key="2">
    <source>
        <dbReference type="Pfam" id="PF13960"/>
    </source>
</evidence>
<gene>
    <name evidence="3" type="ORF">Sradi_0002800</name>
</gene>
<dbReference type="PANTHER" id="PTHR10775">
    <property type="entry name" value="OS08G0208400 PROTEIN"/>
    <property type="match status" value="1"/>
</dbReference>
<dbReference type="EMBL" id="JACGWJ010000001">
    <property type="protein sequence ID" value="KAL0440639.1"/>
    <property type="molecule type" value="Genomic_DNA"/>
</dbReference>
<organism evidence="3">
    <name type="scientific">Sesamum radiatum</name>
    <name type="common">Black benniseed</name>
    <dbReference type="NCBI Taxonomy" id="300843"/>
    <lineage>
        <taxon>Eukaryota</taxon>
        <taxon>Viridiplantae</taxon>
        <taxon>Streptophyta</taxon>
        <taxon>Embryophyta</taxon>
        <taxon>Tracheophyta</taxon>
        <taxon>Spermatophyta</taxon>
        <taxon>Magnoliopsida</taxon>
        <taxon>eudicotyledons</taxon>
        <taxon>Gunneridae</taxon>
        <taxon>Pentapetalae</taxon>
        <taxon>asterids</taxon>
        <taxon>lamiids</taxon>
        <taxon>Lamiales</taxon>
        <taxon>Pedaliaceae</taxon>
        <taxon>Sesamum</taxon>
    </lineage>
</organism>
<name>A0AAW2WHT6_SESRA</name>
<dbReference type="InterPro" id="IPR004242">
    <property type="entry name" value="Transposase_21"/>
</dbReference>
<dbReference type="PANTHER" id="PTHR10775:SF182">
    <property type="entry name" value="TRANSPOSON, EN_SPM-LIKE, TRANSPOSASE-ASSOCIATED DOMAIN PROTEIN-RELATED"/>
    <property type="match status" value="1"/>
</dbReference>
<reference evidence="3" key="1">
    <citation type="submission" date="2020-06" db="EMBL/GenBank/DDBJ databases">
        <authorList>
            <person name="Li T."/>
            <person name="Hu X."/>
            <person name="Zhang T."/>
            <person name="Song X."/>
            <person name="Zhang H."/>
            <person name="Dai N."/>
            <person name="Sheng W."/>
            <person name="Hou X."/>
            <person name="Wei L."/>
        </authorList>
    </citation>
    <scope>NUCLEOTIDE SEQUENCE</scope>
    <source>
        <strain evidence="3">G02</strain>
        <tissue evidence="3">Leaf</tissue>
    </source>
</reference>
<dbReference type="Pfam" id="PF02992">
    <property type="entry name" value="Transposase_21"/>
    <property type="match status" value="1"/>
</dbReference>
<sequence length="762" mass="88920">MGWLQKPQQTFAVAQLLNIKSEYNISEACYDRLMSVIKTMLPEGEKLPNNLYKTKKQLAKLGLGYEKIDACVNNCMLYYKENKDKQQCLVCGHPRYKPRKPEKVLRYLPLIPRLQRLYASNYTCEHMTWHANNLCEEGSMAHPSHGDAWKHFDRTHPSFASDARNVRLGLCTDGFSPFGNSSTPYSCWPVIITVYNLPPWMCMQEPFMFLNMVIPGPKSPGKNIDVFLRPLIDELKILWTSGVQTYDVCNKQNFSMRAALLWTISDFPAHAMLSGWSTHGWLACPYCMDMTKSFNLRYGRKASWFDCHRQFLPLDHPYRKQAYKFHKGRIENDQPPIRLSGEEVCQRVEGLPDITFGKPPGGTQPIHGFGQTHNWVKKCIFWELPYWHTNLIRHNLDVMHIEKNVFDNIFNTVMDVKDKTKDNIKTRKDLELYCSRHEMHLFEGTNGKVYKPKTSYTLSKTQKKEVCSWAKSLKLPDGYFASIARCVNEDECKFYGMKSHDCHVFMQRLLPIAFRDLFPKTIWEALTELSMFFRDICSTVLRVEHMEQLEKNIVEILCKFEKIFPPGFFDSMEHLPIHLAYEAKVGGPVQYRWMYPFERQHILSTVLWNLDIIRDRDFPQWLLAHIQHTQNEVDDVIRKLANGPSRRVSCYKGYFVNGFKFHTVEYGQSKATTNYGVCVLGSTYSECEVDYYGLLEEVVELEYYGLGMPLHYLSATEAEEVNSVEFEALRHAMDSYPTRIGDEEHDEEEEFEEIESEEDSQD</sequence>
<reference evidence="3" key="2">
    <citation type="journal article" date="2024" name="Plant">
        <title>Genomic evolution and insights into agronomic trait innovations of Sesamum species.</title>
        <authorList>
            <person name="Miao H."/>
            <person name="Wang L."/>
            <person name="Qu L."/>
            <person name="Liu H."/>
            <person name="Sun Y."/>
            <person name="Le M."/>
            <person name="Wang Q."/>
            <person name="Wei S."/>
            <person name="Zheng Y."/>
            <person name="Lin W."/>
            <person name="Duan Y."/>
            <person name="Cao H."/>
            <person name="Xiong S."/>
            <person name="Wang X."/>
            <person name="Wei L."/>
            <person name="Li C."/>
            <person name="Ma Q."/>
            <person name="Ju M."/>
            <person name="Zhao R."/>
            <person name="Li G."/>
            <person name="Mu C."/>
            <person name="Tian Q."/>
            <person name="Mei H."/>
            <person name="Zhang T."/>
            <person name="Gao T."/>
            <person name="Zhang H."/>
        </authorList>
    </citation>
    <scope>NUCLEOTIDE SEQUENCE</scope>
    <source>
        <strain evidence="3">G02</strain>
    </source>
</reference>
<evidence type="ECO:0000256" key="1">
    <source>
        <dbReference type="SAM" id="MobiDB-lite"/>
    </source>
</evidence>
<comment type="caution">
    <text evidence="3">The sequence shown here is derived from an EMBL/GenBank/DDBJ whole genome shotgun (WGS) entry which is preliminary data.</text>
</comment>
<feature type="domain" description="DUF4218" evidence="2">
    <location>
        <begin position="536"/>
        <end position="600"/>
    </location>
</feature>
<feature type="compositionally biased region" description="Acidic residues" evidence="1">
    <location>
        <begin position="743"/>
        <end position="762"/>
    </location>
</feature>
<accession>A0AAW2WHT6</accession>
<proteinExistence type="predicted"/>
<evidence type="ECO:0000313" key="3">
    <source>
        <dbReference type="EMBL" id="KAL0440639.1"/>
    </source>
</evidence>
<protein>
    <recommendedName>
        <fullName evidence="2">DUF4218 domain-containing protein</fullName>
    </recommendedName>
</protein>
<dbReference type="Pfam" id="PF13960">
    <property type="entry name" value="DUF4218"/>
    <property type="match status" value="1"/>
</dbReference>